<protein>
    <submittedName>
        <fullName evidence="2">AMP-binding protein</fullName>
    </submittedName>
</protein>
<evidence type="ECO:0000313" key="2">
    <source>
        <dbReference type="EMBL" id="MBC8208346.1"/>
    </source>
</evidence>
<evidence type="ECO:0000259" key="1">
    <source>
        <dbReference type="Pfam" id="PF00501"/>
    </source>
</evidence>
<dbReference type="InterPro" id="IPR020845">
    <property type="entry name" value="AMP-binding_CS"/>
</dbReference>
<dbReference type="InterPro" id="IPR050237">
    <property type="entry name" value="ATP-dep_AMP-bd_enzyme"/>
</dbReference>
<accession>A0A8J6NAT9</accession>
<dbReference type="PANTHER" id="PTHR43767">
    <property type="entry name" value="LONG-CHAIN-FATTY-ACID--COA LIGASE"/>
    <property type="match status" value="1"/>
</dbReference>
<dbReference type="InterPro" id="IPR000873">
    <property type="entry name" value="AMP-dep_synth/lig_dom"/>
</dbReference>
<feature type="domain" description="AMP-dependent synthetase/ligase" evidence="1">
    <location>
        <begin position="72"/>
        <end position="306"/>
    </location>
</feature>
<reference evidence="2 3" key="1">
    <citation type="submission" date="2020-08" db="EMBL/GenBank/DDBJ databases">
        <title>Bridging the membrane lipid divide: bacteria of the FCB group superphylum have the potential to synthesize archaeal ether lipids.</title>
        <authorList>
            <person name="Villanueva L."/>
            <person name="Von Meijenfeldt F.A.B."/>
            <person name="Westbye A.B."/>
            <person name="Yadav S."/>
            <person name="Hopmans E.C."/>
            <person name="Dutilh B.E."/>
            <person name="Sinninghe Damste J.S."/>
        </authorList>
    </citation>
    <scope>NUCLEOTIDE SEQUENCE [LARGE SCALE GENOMIC DNA]</scope>
    <source>
        <strain evidence="2">NIOZ-UU81</strain>
    </source>
</reference>
<gene>
    <name evidence="2" type="ORF">H8E79_04160</name>
</gene>
<evidence type="ECO:0000313" key="3">
    <source>
        <dbReference type="Proteomes" id="UP000599024"/>
    </source>
</evidence>
<dbReference type="SUPFAM" id="SSF56801">
    <property type="entry name" value="Acetyl-CoA synthetase-like"/>
    <property type="match status" value="1"/>
</dbReference>
<dbReference type="Gene3D" id="3.40.50.12780">
    <property type="entry name" value="N-terminal domain of ligase-like"/>
    <property type="match status" value="1"/>
</dbReference>
<proteinExistence type="predicted"/>
<feature type="non-terminal residue" evidence="2">
    <location>
        <position position="1"/>
    </location>
</feature>
<dbReference type="AlphaFoldDB" id="A0A8J6NAT9"/>
<dbReference type="InterPro" id="IPR042099">
    <property type="entry name" value="ANL_N_sf"/>
</dbReference>
<dbReference type="Pfam" id="PF00501">
    <property type="entry name" value="AMP-binding"/>
    <property type="match status" value="1"/>
</dbReference>
<comment type="caution">
    <text evidence="2">The sequence shown here is derived from an EMBL/GenBank/DDBJ whole genome shotgun (WGS) entry which is preliminary data.</text>
</comment>
<dbReference type="NCBIfam" id="NF006754">
    <property type="entry name" value="PRK09274.1"/>
    <property type="match status" value="1"/>
</dbReference>
<dbReference type="EMBL" id="JACNLK010000035">
    <property type="protein sequence ID" value="MBC8208346.1"/>
    <property type="molecule type" value="Genomic_DNA"/>
</dbReference>
<name>A0A8J6NAT9_9BACT</name>
<dbReference type="PANTHER" id="PTHR43767:SF1">
    <property type="entry name" value="NONRIBOSOMAL PEPTIDE SYNTHASE PES1 (EUROFUNG)-RELATED"/>
    <property type="match status" value="1"/>
</dbReference>
<dbReference type="PROSITE" id="PS00455">
    <property type="entry name" value="AMP_BINDING"/>
    <property type="match status" value="1"/>
</dbReference>
<sequence length="461" mass="51005">LIDPGMGYRNLLKCIASVRPEFLIGVPKACFFRLLFPKPFTSLRKTLCCGPSLGLFGPDIRKHAAGTNKSLRTVDSSARDLAAIIFTTGSTGPPKGVRYEHQVFHAQLQLIGDIYGVGAEDMDQPAFPLFGLFAAALGAAAVIPDMDSTRPAQVDPERFIRSLNLHGVSYSFGSPALWNVVSHYCLERGIILDSLRLVLMAGAPVSGELIERMQQILPASAKIHTPYGATESLPVASIEGREIVAETWPLTRQGKGTCVGRALPGIQIRIIPFSDDVIKEWDKDRCLGVGEIGEIVIRGPVVTRAYEGNPKENALSKIKDHDAFWHRMGDLGYFDDRGRLWFCGRRAHRVTTHDATLFSVPCEAIINEHPQVFRSALVGIPYSESSQFQHPVLIVETAKDAIFDQDQLLREVRELAAASDLTRAIEDFLIHPDFPVDIRHNAKIFREKLAVWAHGRLKDRA</sequence>
<dbReference type="Proteomes" id="UP000599024">
    <property type="component" value="Unassembled WGS sequence"/>
</dbReference>
<organism evidence="2 3">
    <name type="scientific">Candidatus Desulfatifera sulfidica</name>
    <dbReference type="NCBI Taxonomy" id="2841691"/>
    <lineage>
        <taxon>Bacteria</taxon>
        <taxon>Pseudomonadati</taxon>
        <taxon>Thermodesulfobacteriota</taxon>
        <taxon>Desulfobulbia</taxon>
        <taxon>Desulfobulbales</taxon>
        <taxon>Desulfobulbaceae</taxon>
        <taxon>Candidatus Desulfatifera</taxon>
    </lineage>
</organism>